<feature type="region of interest" description="Disordered" evidence="6">
    <location>
        <begin position="412"/>
        <end position="471"/>
    </location>
</feature>
<name>A0AAD6EUM1_9POAL</name>
<evidence type="ECO:0000256" key="5">
    <source>
        <dbReference type="ARBA" id="ARBA00023212"/>
    </source>
</evidence>
<protein>
    <recommendedName>
        <fullName evidence="7">TPX2 C-terminal domain-containing protein</fullName>
    </recommendedName>
</protein>
<evidence type="ECO:0000313" key="9">
    <source>
        <dbReference type="Proteomes" id="UP001210211"/>
    </source>
</evidence>
<dbReference type="PANTHER" id="PTHR47067:SF7">
    <property type="entry name" value="TPX2 (TARGETING PROTEIN FOR XKLP2) PROTEIN FAMILY"/>
    <property type="match status" value="1"/>
</dbReference>
<feature type="domain" description="TPX2 C-terminal" evidence="7">
    <location>
        <begin position="376"/>
        <end position="418"/>
    </location>
</feature>
<sequence length="488" mass="53769">MGESSCAYDDFSLASQASTSQRMAGALSALGESVSFGRFLTESLDWGRWSSFNQRKYIEEAERYSQPGLVAQKKALFEARYKKAAHLRRSVACMEYTALSPFNEESEVDSCSKGDSVSRGRDESTIDSFCSANGDSVNFDLKEGEGTEEEVQKGKITDWVIEDSGFLDSCSTNIVSASTPKQPLQESSVTNQPRNYLTEKIPRSPNLGSTKIPKPLFSSPSSRSTNKASHLHPTKENISSSSRVPRQEGNSVEKKRPTPKSLHMSVDQSIGGASTPSKADIKTKIARFEAASKSSQISGNYSKAVKLGFPRIVPKFTPQTPQSEPRKTALERPSFSGRKGSAAESDDLSAKSRNLRVASNKVDRLQCESSVSVSCKSERKDKKKDMAETELRELRSSLCFKARPLPVFYSRKEPIKESKEKITPIWSQSPGLARVSSSREKLSQNNTAVPSQKPPLSRSSSRKSIAAPTVASFSKDQNNKWTFSFSRR</sequence>
<evidence type="ECO:0000256" key="2">
    <source>
        <dbReference type="ARBA" id="ARBA00005885"/>
    </source>
</evidence>
<reference evidence="8 9" key="1">
    <citation type="journal article" date="2022" name="Cell">
        <title>Repeat-based holocentromeres influence genome architecture and karyotype evolution.</title>
        <authorList>
            <person name="Hofstatter P.G."/>
            <person name="Thangavel G."/>
            <person name="Lux T."/>
            <person name="Neumann P."/>
            <person name="Vondrak T."/>
            <person name="Novak P."/>
            <person name="Zhang M."/>
            <person name="Costa L."/>
            <person name="Castellani M."/>
            <person name="Scott A."/>
            <person name="Toegelov H."/>
            <person name="Fuchs J."/>
            <person name="Mata-Sucre Y."/>
            <person name="Dias Y."/>
            <person name="Vanzela A.L.L."/>
            <person name="Huettel B."/>
            <person name="Almeida C.C.S."/>
            <person name="Simkova H."/>
            <person name="Souza G."/>
            <person name="Pedrosa-Harand A."/>
            <person name="Macas J."/>
            <person name="Mayer K.F.X."/>
            <person name="Houben A."/>
            <person name="Marques A."/>
        </authorList>
    </citation>
    <scope>NUCLEOTIDE SEQUENCE [LARGE SCALE GENOMIC DNA]</scope>
    <source>
        <strain evidence="8">RhyTen1mFocal</strain>
    </source>
</reference>
<keyword evidence="3" id="KW-0963">Cytoplasm</keyword>
<evidence type="ECO:0000313" key="8">
    <source>
        <dbReference type="EMBL" id="KAJ3701698.1"/>
    </source>
</evidence>
<comment type="subcellular location">
    <subcellularLocation>
        <location evidence="1">Cytoplasm</location>
        <location evidence="1">Cytoskeleton</location>
    </subcellularLocation>
</comment>
<evidence type="ECO:0000256" key="3">
    <source>
        <dbReference type="ARBA" id="ARBA00022490"/>
    </source>
</evidence>
<proteinExistence type="inferred from homology"/>
<feature type="compositionally biased region" description="Low complexity" evidence="6">
    <location>
        <begin position="450"/>
        <end position="464"/>
    </location>
</feature>
<keyword evidence="4" id="KW-0493">Microtubule</keyword>
<comment type="similarity">
    <text evidence="2">Belongs to the TPX2 family.</text>
</comment>
<feature type="compositionally biased region" description="Polar residues" evidence="6">
    <location>
        <begin position="266"/>
        <end position="277"/>
    </location>
</feature>
<keyword evidence="5" id="KW-0206">Cytoskeleton</keyword>
<dbReference type="AlphaFoldDB" id="A0AAD6EUM1"/>
<dbReference type="Proteomes" id="UP001210211">
    <property type="component" value="Unassembled WGS sequence"/>
</dbReference>
<dbReference type="GO" id="GO:0005874">
    <property type="term" value="C:microtubule"/>
    <property type="evidence" value="ECO:0007669"/>
    <property type="project" value="UniProtKB-KW"/>
</dbReference>
<keyword evidence="9" id="KW-1185">Reference proteome</keyword>
<evidence type="ECO:0000259" key="7">
    <source>
        <dbReference type="Pfam" id="PF06886"/>
    </source>
</evidence>
<dbReference type="PANTHER" id="PTHR47067">
    <property type="entry name" value="TPX2 (TARGETING PROTEIN FOR XKLP2) PROTEIN FAMILY-RELATED"/>
    <property type="match status" value="1"/>
</dbReference>
<evidence type="ECO:0000256" key="6">
    <source>
        <dbReference type="SAM" id="MobiDB-lite"/>
    </source>
</evidence>
<feature type="compositionally biased region" description="Basic and acidic residues" evidence="6">
    <location>
        <begin position="412"/>
        <end position="422"/>
    </location>
</feature>
<accession>A0AAD6EUM1</accession>
<feature type="region of interest" description="Disordered" evidence="6">
    <location>
        <begin position="177"/>
        <end position="279"/>
    </location>
</feature>
<comment type="caution">
    <text evidence="8">The sequence shown here is derived from an EMBL/GenBank/DDBJ whole genome shotgun (WGS) entry which is preliminary data.</text>
</comment>
<feature type="region of interest" description="Disordered" evidence="6">
    <location>
        <begin position="313"/>
        <end position="363"/>
    </location>
</feature>
<feature type="compositionally biased region" description="Polar residues" evidence="6">
    <location>
        <begin position="177"/>
        <end position="195"/>
    </location>
</feature>
<evidence type="ECO:0000256" key="4">
    <source>
        <dbReference type="ARBA" id="ARBA00022701"/>
    </source>
</evidence>
<evidence type="ECO:0000256" key="1">
    <source>
        <dbReference type="ARBA" id="ARBA00004245"/>
    </source>
</evidence>
<dbReference type="Pfam" id="PF06886">
    <property type="entry name" value="TPX2"/>
    <property type="match status" value="1"/>
</dbReference>
<dbReference type="InterPro" id="IPR027329">
    <property type="entry name" value="TPX2_C"/>
</dbReference>
<organism evidence="8 9">
    <name type="scientific">Rhynchospora tenuis</name>
    <dbReference type="NCBI Taxonomy" id="198213"/>
    <lineage>
        <taxon>Eukaryota</taxon>
        <taxon>Viridiplantae</taxon>
        <taxon>Streptophyta</taxon>
        <taxon>Embryophyta</taxon>
        <taxon>Tracheophyta</taxon>
        <taxon>Spermatophyta</taxon>
        <taxon>Magnoliopsida</taxon>
        <taxon>Liliopsida</taxon>
        <taxon>Poales</taxon>
        <taxon>Cyperaceae</taxon>
        <taxon>Cyperoideae</taxon>
        <taxon>Rhynchosporeae</taxon>
        <taxon>Rhynchospora</taxon>
    </lineage>
</organism>
<dbReference type="InterPro" id="IPR044216">
    <property type="entry name" value="WDL7"/>
</dbReference>
<gene>
    <name evidence="8" type="ORF">LUZ61_005403</name>
</gene>
<dbReference type="EMBL" id="JAMRDG010000001">
    <property type="protein sequence ID" value="KAJ3701698.1"/>
    <property type="molecule type" value="Genomic_DNA"/>
</dbReference>
<feature type="compositionally biased region" description="Polar residues" evidence="6">
    <location>
        <begin position="236"/>
        <end position="250"/>
    </location>
</feature>
<feature type="compositionally biased region" description="Polar residues" evidence="6">
    <location>
        <begin position="218"/>
        <end position="228"/>
    </location>
</feature>